<protein>
    <recommendedName>
        <fullName evidence="9">Antitoxin</fullName>
    </recommendedName>
</protein>
<dbReference type="Gene3D" id="1.20.120.580">
    <property type="entry name" value="bsu32300-like"/>
    <property type="match status" value="1"/>
</dbReference>
<evidence type="ECO:0008006" key="9">
    <source>
        <dbReference type="Google" id="ProtNLM"/>
    </source>
</evidence>
<evidence type="ECO:0000256" key="4">
    <source>
        <dbReference type="ARBA" id="ARBA00022741"/>
    </source>
</evidence>
<keyword evidence="5" id="KW-0378">Hydrolase</keyword>
<name>A0ABR5DH20_9FLAO</name>
<accession>A0ABR5DH20</accession>
<keyword evidence="8" id="KW-1185">Reference proteome</keyword>
<evidence type="ECO:0000256" key="5">
    <source>
        <dbReference type="ARBA" id="ARBA00022801"/>
    </source>
</evidence>
<proteinExistence type="inferred from homology"/>
<dbReference type="Proteomes" id="UP000033497">
    <property type="component" value="Unassembled WGS sequence"/>
</dbReference>
<dbReference type="EMBL" id="JSVU01000006">
    <property type="protein sequence ID" value="KJJ38093.1"/>
    <property type="molecule type" value="Genomic_DNA"/>
</dbReference>
<dbReference type="InterPro" id="IPR037038">
    <property type="entry name" value="HepT-like_sf"/>
</dbReference>
<evidence type="ECO:0000313" key="7">
    <source>
        <dbReference type="EMBL" id="KJJ38093.1"/>
    </source>
</evidence>
<keyword evidence="2" id="KW-1277">Toxin-antitoxin system</keyword>
<organism evidence="7 8">
    <name type="scientific">Aequorivita vladivostokensis</name>
    <dbReference type="NCBI Taxonomy" id="171194"/>
    <lineage>
        <taxon>Bacteria</taxon>
        <taxon>Pseudomonadati</taxon>
        <taxon>Bacteroidota</taxon>
        <taxon>Flavobacteriia</taxon>
        <taxon>Flavobacteriales</taxon>
        <taxon>Flavobacteriaceae</taxon>
        <taxon>Aequorivita</taxon>
    </lineage>
</organism>
<evidence type="ECO:0000256" key="2">
    <source>
        <dbReference type="ARBA" id="ARBA00022649"/>
    </source>
</evidence>
<evidence type="ECO:0000256" key="6">
    <source>
        <dbReference type="ARBA" id="ARBA00024207"/>
    </source>
</evidence>
<reference evidence="7 8" key="1">
    <citation type="submission" date="2014-10" db="EMBL/GenBank/DDBJ databases">
        <title>Genome sequencing of Vitellibacter vladivostokensis KMM 3516.</title>
        <authorList>
            <person name="Thevarajoo S."/>
            <person name="Selvaratnam C."/>
            <person name="Goh K.M."/>
            <person name="Chong C.S."/>
        </authorList>
    </citation>
    <scope>NUCLEOTIDE SEQUENCE [LARGE SCALE GENOMIC DNA]</scope>
    <source>
        <strain evidence="7 8">KMM 3516</strain>
    </source>
</reference>
<evidence type="ECO:0000256" key="3">
    <source>
        <dbReference type="ARBA" id="ARBA00022722"/>
    </source>
</evidence>
<gene>
    <name evidence="7" type="ORF">MB09_10690</name>
</gene>
<dbReference type="InterPro" id="IPR051813">
    <property type="entry name" value="HepT_RNase_toxin"/>
</dbReference>
<dbReference type="PANTHER" id="PTHR34139:SF1">
    <property type="entry name" value="RNASE MJ1380-RELATED"/>
    <property type="match status" value="1"/>
</dbReference>
<dbReference type="Pfam" id="PF01934">
    <property type="entry name" value="HepT-like"/>
    <property type="match status" value="1"/>
</dbReference>
<keyword evidence="1" id="KW-0597">Phosphoprotein</keyword>
<keyword evidence="3" id="KW-0540">Nuclease</keyword>
<sequence length="111" mass="12821">MKLEVEKFLMDISLSINLIEEFISDIDTFGDYEEDIKTQSAVERHLAIIGEALNKLKKIDNDLIIENEAEIIAMRNRLVHAYDSIDSSIVWVIIKKHLPNLKNEVDVILKK</sequence>
<dbReference type="PANTHER" id="PTHR34139">
    <property type="entry name" value="UPF0331 PROTEIN MJ0127"/>
    <property type="match status" value="1"/>
</dbReference>
<dbReference type="InterPro" id="IPR008201">
    <property type="entry name" value="HepT-like"/>
</dbReference>
<keyword evidence="4" id="KW-0547">Nucleotide-binding</keyword>
<dbReference type="RefSeq" id="WP_045080909.1">
    <property type="nucleotide sequence ID" value="NZ_JSVU01000006.1"/>
</dbReference>
<comment type="similarity">
    <text evidence="6">Belongs to the HepT RNase toxin family.</text>
</comment>
<evidence type="ECO:0000256" key="1">
    <source>
        <dbReference type="ARBA" id="ARBA00022553"/>
    </source>
</evidence>
<evidence type="ECO:0000313" key="8">
    <source>
        <dbReference type="Proteomes" id="UP000033497"/>
    </source>
</evidence>
<comment type="caution">
    <text evidence="7">The sequence shown here is derived from an EMBL/GenBank/DDBJ whole genome shotgun (WGS) entry which is preliminary data.</text>
</comment>